<dbReference type="RefSeq" id="WP_069943496.1">
    <property type="nucleotide sequence ID" value="NZ_MIPW01000003.1"/>
</dbReference>
<sequence>MGGVFCERNDQAIRPLYKEKLDTETGELKQSYFDGVVSISLRGIKLGEKEVITRVHEWRLENRGTRAA</sequence>
<dbReference type="Proteomes" id="UP000095392">
    <property type="component" value="Unassembled WGS sequence"/>
</dbReference>
<protein>
    <submittedName>
        <fullName evidence="1">Replication A domain protein</fullName>
    </submittedName>
</protein>
<dbReference type="EMBL" id="MIPY01000003">
    <property type="protein sequence ID" value="OES38167.1"/>
    <property type="molecule type" value="Genomic_DNA"/>
</dbReference>
<evidence type="ECO:0000313" key="2">
    <source>
        <dbReference type="Proteomes" id="UP000095392"/>
    </source>
</evidence>
<gene>
    <name evidence="1" type="ORF">BFV95_0091</name>
</gene>
<accession>A0AB36G4E8</accession>
<name>A0AB36G4E8_ALTMA</name>
<dbReference type="AlphaFoldDB" id="A0AB36G4E8"/>
<comment type="caution">
    <text evidence="1">The sequence shown here is derived from an EMBL/GenBank/DDBJ whole genome shotgun (WGS) entry which is preliminary data.</text>
</comment>
<reference evidence="1 2" key="1">
    <citation type="submission" date="2016-09" db="EMBL/GenBank/DDBJ databases">
        <title>Draft Genome Sequence of four Alteromonas macleodii strains isolated from copper coupons and grown long-term at elevated copper levels.</title>
        <authorList>
            <person name="Cusick K."/>
            <person name="Dale J."/>
            <person name="Little B."/>
            <person name="Biffinger J."/>
        </authorList>
    </citation>
    <scope>NUCLEOTIDE SEQUENCE [LARGE SCALE GENOMIC DNA]</scope>
    <source>
        <strain evidence="1 2">KCP01</strain>
    </source>
</reference>
<keyword evidence="2" id="KW-1185">Reference proteome</keyword>
<proteinExistence type="predicted"/>
<organism evidence="1 2">
    <name type="scientific">Alteromonas macleodii</name>
    <name type="common">Pseudoalteromonas macleodii</name>
    <dbReference type="NCBI Taxonomy" id="28108"/>
    <lineage>
        <taxon>Bacteria</taxon>
        <taxon>Pseudomonadati</taxon>
        <taxon>Pseudomonadota</taxon>
        <taxon>Gammaproteobacteria</taxon>
        <taxon>Alteromonadales</taxon>
        <taxon>Alteromonadaceae</taxon>
        <taxon>Alteromonas/Salinimonas group</taxon>
        <taxon>Alteromonas</taxon>
    </lineage>
</organism>
<evidence type="ECO:0000313" key="1">
    <source>
        <dbReference type="EMBL" id="OES38167.1"/>
    </source>
</evidence>